<keyword evidence="2" id="KW-0812">Transmembrane</keyword>
<feature type="transmembrane region" description="Helical" evidence="2">
    <location>
        <begin position="88"/>
        <end position="116"/>
    </location>
</feature>
<accession>A0ABD5V814</accession>
<organism evidence="3 4">
    <name type="scientific">Halorubellus litoreus</name>
    <dbReference type="NCBI Taxonomy" id="755308"/>
    <lineage>
        <taxon>Archaea</taxon>
        <taxon>Methanobacteriati</taxon>
        <taxon>Methanobacteriota</taxon>
        <taxon>Stenosarchaea group</taxon>
        <taxon>Halobacteria</taxon>
        <taxon>Halobacteriales</taxon>
        <taxon>Halorubellaceae</taxon>
        <taxon>Halorubellus</taxon>
    </lineage>
</organism>
<dbReference type="RefSeq" id="WP_336348590.1">
    <property type="nucleotide sequence ID" value="NZ_JAZAQL010000001.1"/>
</dbReference>
<name>A0ABD5V814_9EURY</name>
<keyword evidence="4" id="KW-1185">Reference proteome</keyword>
<protein>
    <recommendedName>
        <fullName evidence="5">DUF2975 domain-containing protein</fullName>
    </recommendedName>
</protein>
<evidence type="ECO:0000256" key="1">
    <source>
        <dbReference type="SAM" id="MobiDB-lite"/>
    </source>
</evidence>
<dbReference type="AlphaFoldDB" id="A0ABD5V814"/>
<feature type="transmembrane region" description="Helical" evidence="2">
    <location>
        <begin position="161"/>
        <end position="182"/>
    </location>
</feature>
<reference evidence="3 4" key="1">
    <citation type="journal article" date="2019" name="Int. J. Syst. Evol. Microbiol.">
        <title>The Global Catalogue of Microorganisms (GCM) 10K type strain sequencing project: providing services to taxonomists for standard genome sequencing and annotation.</title>
        <authorList>
            <consortium name="The Broad Institute Genomics Platform"/>
            <consortium name="The Broad Institute Genome Sequencing Center for Infectious Disease"/>
            <person name="Wu L."/>
            <person name="Ma J."/>
        </authorList>
    </citation>
    <scope>NUCLEOTIDE SEQUENCE [LARGE SCALE GENOMIC DNA]</scope>
    <source>
        <strain evidence="3 4">GX26</strain>
    </source>
</reference>
<feature type="transmembrane region" description="Helical" evidence="2">
    <location>
        <begin position="128"/>
        <end position="149"/>
    </location>
</feature>
<gene>
    <name evidence="3" type="ORF">ACFQGB_01680</name>
</gene>
<evidence type="ECO:0000313" key="4">
    <source>
        <dbReference type="Proteomes" id="UP001596395"/>
    </source>
</evidence>
<feature type="compositionally biased region" description="Basic and acidic residues" evidence="1">
    <location>
        <begin position="1"/>
        <end position="14"/>
    </location>
</feature>
<evidence type="ECO:0008006" key="5">
    <source>
        <dbReference type="Google" id="ProtNLM"/>
    </source>
</evidence>
<feature type="region of interest" description="Disordered" evidence="1">
    <location>
        <begin position="1"/>
        <end position="33"/>
    </location>
</feature>
<feature type="transmembrane region" description="Helical" evidence="2">
    <location>
        <begin position="51"/>
        <end position="76"/>
    </location>
</feature>
<comment type="caution">
    <text evidence="3">The sequence shown here is derived from an EMBL/GenBank/DDBJ whole genome shotgun (WGS) entry which is preliminary data.</text>
</comment>
<dbReference type="EMBL" id="JBHSXN010000001">
    <property type="protein sequence ID" value="MFC6951562.1"/>
    <property type="molecule type" value="Genomic_DNA"/>
</dbReference>
<proteinExistence type="predicted"/>
<dbReference type="Proteomes" id="UP001596395">
    <property type="component" value="Unassembled WGS sequence"/>
</dbReference>
<keyword evidence="2" id="KW-1133">Transmembrane helix</keyword>
<keyword evidence="2" id="KW-0472">Membrane</keyword>
<sequence>MTRSRGQFDTRHDDERDDGPGSGGDGGRGRARDGGAVDGVRSWLSFHRVEFLLVCWLAVGVVGLALAFGLPGLAMANGESAPEVVRTVFWTTGLVAIPLLAASLLVHAVVDAYRVALADGDVTSVGRAVVRVLQSASAATFAVGVTVLFQDTAPANAEFDPAALVSAFLLLAGFAGMVAFVVGDGLVRLARGTW</sequence>
<evidence type="ECO:0000313" key="3">
    <source>
        <dbReference type="EMBL" id="MFC6951562.1"/>
    </source>
</evidence>
<evidence type="ECO:0000256" key="2">
    <source>
        <dbReference type="SAM" id="Phobius"/>
    </source>
</evidence>